<dbReference type="AlphaFoldDB" id="F4S588"/>
<protein>
    <submittedName>
        <fullName evidence="1">Uncharacterized protein</fullName>
    </submittedName>
</protein>
<keyword evidence="2" id="KW-1185">Reference proteome</keyword>
<sequence length="360" mass="41629">MHMINQMSSDAKKQNHIRVPYSSHDCFFPYPPFESDDFSISSFAFPSVINHESEYPDWYKPKIDISVITNDRPNSLTRLMDSLSQADYYGDEVNLILNLEQTSDLQTRKLCTNYQWNQGSKIIRQRIIHAGLLPAVIESWYPSSLHDSYGVLLEDDVEVSTQFYGYDPITSPYLSPIPCSWGALFFPESWIGFQEFLSLRLSDSLKPKLDLEGSAILSPIRSTRWPKSWKKYLIEWVYLKGKVMLYPNFWNFKRFESESLSTNHLEKGTHIHESVEELIKKTFEVNLMMINTSNSLLSSIGLGHRHLPKLINLMCVDLWGEICSLDELLQRAWIGARALGFCDEDYEGNERLIGLNELVC</sequence>
<evidence type="ECO:0000313" key="1">
    <source>
        <dbReference type="EMBL" id="EGG00201.1"/>
    </source>
</evidence>
<dbReference type="VEuPathDB" id="FungiDB:MELLADRAFT_68006"/>
<dbReference type="PANTHER" id="PTHR33604:SF3">
    <property type="entry name" value="OSJNBA0004B13.7 PROTEIN"/>
    <property type="match status" value="1"/>
</dbReference>
<dbReference type="STRING" id="747676.F4S588"/>
<dbReference type="EMBL" id="GL883150">
    <property type="protein sequence ID" value="EGG00201.1"/>
    <property type="molecule type" value="Genomic_DNA"/>
</dbReference>
<organism evidence="2">
    <name type="scientific">Melampsora larici-populina (strain 98AG31 / pathotype 3-4-7)</name>
    <name type="common">Poplar leaf rust fungus</name>
    <dbReference type="NCBI Taxonomy" id="747676"/>
    <lineage>
        <taxon>Eukaryota</taxon>
        <taxon>Fungi</taxon>
        <taxon>Dikarya</taxon>
        <taxon>Basidiomycota</taxon>
        <taxon>Pucciniomycotina</taxon>
        <taxon>Pucciniomycetes</taxon>
        <taxon>Pucciniales</taxon>
        <taxon>Melampsoraceae</taxon>
        <taxon>Melampsora</taxon>
    </lineage>
</organism>
<dbReference type="Proteomes" id="UP000001072">
    <property type="component" value="Unassembled WGS sequence"/>
</dbReference>
<evidence type="ECO:0000313" key="2">
    <source>
        <dbReference type="Proteomes" id="UP000001072"/>
    </source>
</evidence>
<dbReference type="PANTHER" id="PTHR33604">
    <property type="entry name" value="OSJNBA0004B13.7 PROTEIN"/>
    <property type="match status" value="1"/>
</dbReference>
<dbReference type="GeneID" id="18930948"/>
<dbReference type="RefSeq" id="XP_007416604.1">
    <property type="nucleotide sequence ID" value="XM_007416542.1"/>
</dbReference>
<gene>
    <name evidence="1" type="ORF">MELLADRAFT_68006</name>
</gene>
<dbReference type="OrthoDB" id="2020070at2759"/>
<dbReference type="HOGENOM" id="CLU_067127_0_0_1"/>
<name>F4S588_MELLP</name>
<dbReference type="KEGG" id="mlr:MELLADRAFT_68006"/>
<dbReference type="eggNOG" id="ENOG502QPYF">
    <property type="taxonomic scope" value="Eukaryota"/>
</dbReference>
<dbReference type="InParanoid" id="F4S588"/>
<proteinExistence type="predicted"/>
<reference evidence="2" key="1">
    <citation type="journal article" date="2011" name="Proc. Natl. Acad. Sci. U.S.A.">
        <title>Obligate biotrophy features unraveled by the genomic analysis of rust fungi.</title>
        <authorList>
            <person name="Duplessis S."/>
            <person name="Cuomo C.A."/>
            <person name="Lin Y.-C."/>
            <person name="Aerts A."/>
            <person name="Tisserant E."/>
            <person name="Veneault-Fourrey C."/>
            <person name="Joly D.L."/>
            <person name="Hacquard S."/>
            <person name="Amselem J."/>
            <person name="Cantarel B.L."/>
            <person name="Chiu R."/>
            <person name="Coutinho P.M."/>
            <person name="Feau N."/>
            <person name="Field M."/>
            <person name="Frey P."/>
            <person name="Gelhaye E."/>
            <person name="Goldberg J."/>
            <person name="Grabherr M.G."/>
            <person name="Kodira C.D."/>
            <person name="Kohler A."/>
            <person name="Kuees U."/>
            <person name="Lindquist E.A."/>
            <person name="Lucas S.M."/>
            <person name="Mago R."/>
            <person name="Mauceli E."/>
            <person name="Morin E."/>
            <person name="Murat C."/>
            <person name="Pangilinan J.L."/>
            <person name="Park R."/>
            <person name="Pearson M."/>
            <person name="Quesneville H."/>
            <person name="Rouhier N."/>
            <person name="Sakthikumar S."/>
            <person name="Salamov A.A."/>
            <person name="Schmutz J."/>
            <person name="Selles B."/>
            <person name="Shapiro H."/>
            <person name="Tanguay P."/>
            <person name="Tuskan G.A."/>
            <person name="Henrissat B."/>
            <person name="Van de Peer Y."/>
            <person name="Rouze P."/>
            <person name="Ellis J.G."/>
            <person name="Dodds P.N."/>
            <person name="Schein J.E."/>
            <person name="Zhong S."/>
            <person name="Hamelin R.C."/>
            <person name="Grigoriev I.V."/>
            <person name="Szabo L.J."/>
            <person name="Martin F."/>
        </authorList>
    </citation>
    <scope>NUCLEOTIDE SEQUENCE [LARGE SCALE GENOMIC DNA]</scope>
    <source>
        <strain evidence="2">98AG31 / pathotype 3-4-7</strain>
    </source>
</reference>
<accession>F4S588</accession>